<keyword evidence="1" id="KW-0812">Transmembrane</keyword>
<accession>A0AAE9JI87</accession>
<reference evidence="2 3" key="1">
    <citation type="submission" date="2022-04" db="EMBL/GenBank/DDBJ databases">
        <title>Chromosome-level reference genomes for two strains of Caenorhabditis briggsae: an improved platform for comparative genomics.</title>
        <authorList>
            <person name="Stevens L."/>
            <person name="Andersen E."/>
        </authorList>
    </citation>
    <scope>NUCLEOTIDE SEQUENCE [LARGE SCALE GENOMIC DNA]</scope>
    <source>
        <strain evidence="2">VX34</strain>
        <tissue evidence="2">Whole-organism</tissue>
    </source>
</reference>
<organism evidence="2 3">
    <name type="scientific">Caenorhabditis briggsae</name>
    <dbReference type="NCBI Taxonomy" id="6238"/>
    <lineage>
        <taxon>Eukaryota</taxon>
        <taxon>Metazoa</taxon>
        <taxon>Ecdysozoa</taxon>
        <taxon>Nematoda</taxon>
        <taxon>Chromadorea</taxon>
        <taxon>Rhabditida</taxon>
        <taxon>Rhabditina</taxon>
        <taxon>Rhabditomorpha</taxon>
        <taxon>Rhabditoidea</taxon>
        <taxon>Rhabditidae</taxon>
        <taxon>Peloderinae</taxon>
        <taxon>Caenorhabditis</taxon>
    </lineage>
</organism>
<keyword evidence="3" id="KW-1185">Reference proteome</keyword>
<keyword evidence="1" id="KW-0472">Membrane</keyword>
<dbReference type="AlphaFoldDB" id="A0AAE9JI87"/>
<gene>
    <name evidence="2" type="ORF">L5515_012368</name>
</gene>
<evidence type="ECO:0000313" key="2">
    <source>
        <dbReference type="EMBL" id="UMM30520.1"/>
    </source>
</evidence>
<feature type="transmembrane region" description="Helical" evidence="1">
    <location>
        <begin position="257"/>
        <end position="276"/>
    </location>
</feature>
<evidence type="ECO:0000256" key="1">
    <source>
        <dbReference type="SAM" id="Phobius"/>
    </source>
</evidence>
<feature type="transmembrane region" description="Helical" evidence="1">
    <location>
        <begin position="283"/>
        <end position="308"/>
    </location>
</feature>
<proteinExistence type="predicted"/>
<dbReference type="Proteomes" id="UP000829354">
    <property type="component" value="Chromosome IV"/>
</dbReference>
<feature type="transmembrane region" description="Helical" evidence="1">
    <location>
        <begin position="141"/>
        <end position="159"/>
    </location>
</feature>
<dbReference type="EMBL" id="CP092623">
    <property type="protein sequence ID" value="UMM30520.1"/>
    <property type="molecule type" value="Genomic_DNA"/>
</dbReference>
<evidence type="ECO:0000313" key="3">
    <source>
        <dbReference type="Proteomes" id="UP000829354"/>
    </source>
</evidence>
<protein>
    <submittedName>
        <fullName evidence="2">Uncharacterized protein</fullName>
    </submittedName>
</protein>
<name>A0AAE9JI87_CAEBR</name>
<sequence length="418" mass="47875">MTFLQFQKIECSNYSAPITVIPPINGPTQLILDFRLLSDEQLCNSRRKIPKFKKLHLGRASYITTCDECPQCYFTFPMQFELPISFSIDRLFVISKSQPHHQSATDVPIHYVIVEKMPTGLSLRNCRIYVPTIASPISENFQIKFLAVFFVTAFGVMILVHPKMLLRRSLFMHDILVLLAVVVFLVLLPAERCLNFETKSTTSSTNSEKCLLHPVHHPEFSFTKNLETNEHLKNNAQHLVTVCHRLQWSHYNVWDNMYLILLPAIVCICLIFYTVAEILEFDYFVGTVQSTGLIAITFLVVVYTVGIISHEKNRIQTEWPLLAHAHLLGAKDGETTVDVPTTWQYSILMCLLSALFKVGRILIQHFIGDKKIFLDDDSQRDTHNQNGPTPKFGNFESTEVAGTTRMLNESRYSRIETD</sequence>
<keyword evidence="1" id="KW-1133">Transmembrane helix</keyword>
<feature type="transmembrane region" description="Helical" evidence="1">
    <location>
        <begin position="171"/>
        <end position="190"/>
    </location>
</feature>